<dbReference type="EMBL" id="UINC01010986">
    <property type="protein sequence ID" value="SVA48662.1"/>
    <property type="molecule type" value="Genomic_DNA"/>
</dbReference>
<dbReference type="PANTHER" id="PTHR23026:SF90">
    <property type="entry name" value="IODOTYROSINE DEIODINASE 1"/>
    <property type="match status" value="1"/>
</dbReference>
<dbReference type="Gene3D" id="3.40.109.10">
    <property type="entry name" value="NADH Oxidase"/>
    <property type="match status" value="1"/>
</dbReference>
<evidence type="ECO:0000259" key="4">
    <source>
        <dbReference type="Pfam" id="PF00881"/>
    </source>
</evidence>
<dbReference type="InterPro" id="IPR050627">
    <property type="entry name" value="Nitroreductase/BluB"/>
</dbReference>
<proteinExistence type="predicted"/>
<dbReference type="GO" id="GO:0016491">
    <property type="term" value="F:oxidoreductase activity"/>
    <property type="evidence" value="ECO:0007669"/>
    <property type="project" value="UniProtKB-KW"/>
</dbReference>
<dbReference type="InterPro" id="IPR029479">
    <property type="entry name" value="Nitroreductase"/>
</dbReference>
<reference evidence="5" key="1">
    <citation type="submission" date="2018-05" db="EMBL/GenBank/DDBJ databases">
        <authorList>
            <person name="Lanie J.A."/>
            <person name="Ng W.-L."/>
            <person name="Kazmierczak K.M."/>
            <person name="Andrzejewski T.M."/>
            <person name="Davidsen T.M."/>
            <person name="Wayne K.J."/>
            <person name="Tettelin H."/>
            <person name="Glass J.I."/>
            <person name="Rusch D."/>
            <person name="Podicherti R."/>
            <person name="Tsui H.-C.T."/>
            <person name="Winkler M.E."/>
        </authorList>
    </citation>
    <scope>NUCLEOTIDE SEQUENCE</scope>
</reference>
<evidence type="ECO:0000313" key="5">
    <source>
        <dbReference type="EMBL" id="SVA48662.1"/>
    </source>
</evidence>
<dbReference type="AlphaFoldDB" id="A0A381W871"/>
<dbReference type="Pfam" id="PF00881">
    <property type="entry name" value="Nitroreductase"/>
    <property type="match status" value="1"/>
</dbReference>
<keyword evidence="1" id="KW-0285">Flavoprotein</keyword>
<evidence type="ECO:0000256" key="1">
    <source>
        <dbReference type="ARBA" id="ARBA00022630"/>
    </source>
</evidence>
<name>A0A381W871_9ZZZZ</name>
<accession>A0A381W871</accession>
<sequence>MEVTEAIRNRKSARAFLDKAVPDEVVTEILECARWAPSGANTQPWHVAVLTGETKQQLGDAMAKQRTSGEKSRPDYNYYPTKSEEPYISRKYACAHALYSALGIERKDIENRKRQWIKNYHHFGAPVAMLFFIDTILEKGSWVDTGMFIQNVMLAARDHGLETCPQAALAEYPDVARDLLNIPKSKKLICGVALGYADYDDPSYQYRTDREPVESFTQWYR</sequence>
<dbReference type="InterPro" id="IPR000415">
    <property type="entry name" value="Nitroreductase-like"/>
</dbReference>
<organism evidence="5">
    <name type="scientific">marine metagenome</name>
    <dbReference type="NCBI Taxonomy" id="408172"/>
    <lineage>
        <taxon>unclassified sequences</taxon>
        <taxon>metagenomes</taxon>
        <taxon>ecological metagenomes</taxon>
    </lineage>
</organism>
<evidence type="ECO:0000256" key="3">
    <source>
        <dbReference type="ARBA" id="ARBA00023002"/>
    </source>
</evidence>
<feature type="domain" description="Nitroreductase" evidence="4">
    <location>
        <begin position="7"/>
        <end position="196"/>
    </location>
</feature>
<protein>
    <recommendedName>
        <fullName evidence="4">Nitroreductase domain-containing protein</fullName>
    </recommendedName>
</protein>
<evidence type="ECO:0000256" key="2">
    <source>
        <dbReference type="ARBA" id="ARBA00022643"/>
    </source>
</evidence>
<dbReference type="SUPFAM" id="SSF55469">
    <property type="entry name" value="FMN-dependent nitroreductase-like"/>
    <property type="match status" value="1"/>
</dbReference>
<gene>
    <name evidence="5" type="ORF">METZ01_LOCUS101516</name>
</gene>
<dbReference type="PANTHER" id="PTHR23026">
    <property type="entry name" value="NADPH NITROREDUCTASE"/>
    <property type="match status" value="1"/>
</dbReference>
<keyword evidence="2" id="KW-0288">FMN</keyword>
<keyword evidence="3" id="KW-0560">Oxidoreductase</keyword>
<dbReference type="CDD" id="cd02136">
    <property type="entry name" value="PnbA_NfnB-like"/>
    <property type="match status" value="1"/>
</dbReference>